<keyword evidence="8" id="KW-1185">Reference proteome</keyword>
<dbReference type="Gene3D" id="2.60.40.10">
    <property type="entry name" value="Immunoglobulins"/>
    <property type="match status" value="1"/>
</dbReference>
<dbReference type="GO" id="GO:0004518">
    <property type="term" value="F:nuclease activity"/>
    <property type="evidence" value="ECO:0007669"/>
    <property type="project" value="UniProtKB-KW"/>
</dbReference>
<comment type="similarity">
    <text evidence="1">Belongs to the EndA/NucM nuclease family.</text>
</comment>
<keyword evidence="4" id="KW-0378">Hydrolase</keyword>
<reference evidence="7 8" key="1">
    <citation type="submission" date="2019-08" db="EMBL/GenBank/DDBJ databases">
        <title>Genomes of Antarctic Bizionia species.</title>
        <authorList>
            <person name="Bowman J.P."/>
        </authorList>
    </citation>
    <scope>NUCLEOTIDE SEQUENCE [LARGE SCALE GENOMIC DNA]</scope>
    <source>
        <strain evidence="7 8">ADA-4</strain>
    </source>
</reference>
<evidence type="ECO:0000256" key="3">
    <source>
        <dbReference type="ARBA" id="ARBA00022729"/>
    </source>
</evidence>
<protein>
    <submittedName>
        <fullName evidence="7">T9SS type A sorting domain-containing protein</fullName>
    </submittedName>
</protein>
<dbReference type="SMART" id="SM00060">
    <property type="entry name" value="FN3"/>
    <property type="match status" value="1"/>
</dbReference>
<dbReference type="SUPFAM" id="SSF54060">
    <property type="entry name" value="His-Me finger endonucleases"/>
    <property type="match status" value="1"/>
</dbReference>
<dbReference type="OrthoDB" id="5485925at2"/>
<dbReference type="InterPro" id="IPR013783">
    <property type="entry name" value="Ig-like_fold"/>
</dbReference>
<dbReference type="RefSeq" id="WP_148404045.1">
    <property type="nucleotide sequence ID" value="NZ_VSKK01000002.1"/>
</dbReference>
<dbReference type="InterPro" id="IPR044925">
    <property type="entry name" value="His-Me_finger_sf"/>
</dbReference>
<dbReference type="PANTHER" id="PTHR33607:SF2">
    <property type="entry name" value="ENDONUCLEASE-1"/>
    <property type="match status" value="1"/>
</dbReference>
<dbReference type="PANTHER" id="PTHR33607">
    <property type="entry name" value="ENDONUCLEASE-1"/>
    <property type="match status" value="1"/>
</dbReference>
<dbReference type="GO" id="GO:0016787">
    <property type="term" value="F:hydrolase activity"/>
    <property type="evidence" value="ECO:0007669"/>
    <property type="project" value="UniProtKB-KW"/>
</dbReference>
<proteinExistence type="inferred from homology"/>
<comment type="caution">
    <text evidence="7">The sequence shown here is derived from an EMBL/GenBank/DDBJ whole genome shotgun (WGS) entry which is preliminary data.</text>
</comment>
<evidence type="ECO:0000256" key="4">
    <source>
        <dbReference type="ARBA" id="ARBA00022801"/>
    </source>
</evidence>
<dbReference type="NCBIfam" id="TIGR04183">
    <property type="entry name" value="Por_Secre_tail"/>
    <property type="match status" value="1"/>
</dbReference>
<evidence type="ECO:0000256" key="5">
    <source>
        <dbReference type="SAM" id="SignalP"/>
    </source>
</evidence>
<organism evidence="7 8">
    <name type="scientific">Bizionia myxarmorum</name>
    <dbReference type="NCBI Taxonomy" id="291186"/>
    <lineage>
        <taxon>Bacteria</taxon>
        <taxon>Pseudomonadati</taxon>
        <taxon>Bacteroidota</taxon>
        <taxon>Flavobacteriia</taxon>
        <taxon>Flavobacteriales</taxon>
        <taxon>Flavobacteriaceae</taxon>
        <taxon>Bizionia</taxon>
    </lineage>
</organism>
<evidence type="ECO:0000313" key="7">
    <source>
        <dbReference type="EMBL" id="TYB77168.1"/>
    </source>
</evidence>
<feature type="signal peptide" evidence="5">
    <location>
        <begin position="1"/>
        <end position="18"/>
    </location>
</feature>
<evidence type="ECO:0000256" key="2">
    <source>
        <dbReference type="ARBA" id="ARBA00022722"/>
    </source>
</evidence>
<dbReference type="InterPro" id="IPR026444">
    <property type="entry name" value="Secre_tail"/>
</dbReference>
<feature type="chain" id="PRO_5022787223" evidence="5">
    <location>
        <begin position="19"/>
        <end position="607"/>
    </location>
</feature>
<dbReference type="InterPro" id="IPR036116">
    <property type="entry name" value="FN3_sf"/>
</dbReference>
<dbReference type="AlphaFoldDB" id="A0A5D0R912"/>
<dbReference type="EMBL" id="VSKK01000002">
    <property type="protein sequence ID" value="TYB77168.1"/>
    <property type="molecule type" value="Genomic_DNA"/>
</dbReference>
<sequence length="607" mass="65992">MKQIYFILALVFSLSASAQIPAGYYNSATGTGYALKTQLKNITANGHTPRSYDQLYDGAGIANSQGYVDTHSDVNVSSGNNYENDGTVLDFYSENPNGPDPYNFTHNVDEGGNQNSEGDCYNREHLIPQSSFSSGYPMQSDIHHVIPTDCRVNNYRGSFPFGNVAVPNLTSLNGSKRGSSAVPGYSGTMFEPIDEFKGDIARALLYFATRYEDTVDGYTSFDMFNGSNDQVFFPWAVDMLLDWHYNVDPVDQRERDRNNAAYKFQGNANPFVDHPEYANMIWNPNPDTEAPTAPTNLVASNPTDNSIYVTWTSATDNIGVTSYDIYVDGVLNSNATTSNSTVTGLLAATEYCFTIKAKDAAGNQSGFSNQACETTTDNGTGTDCLDESFENIPTDSPSSYTARSWIGDNGGTWSATDARTDQNLNNKAIAIRDGVLTAPTSSGGIGVLTVTTKRVFGGSAGTFNLKVNGTIVGTIAYGEQDITQTVTTPAINIEGTVSIVIDGNSSTGNRVIFDDLSWTCYSNLSTDDFSISKIDIYPNPVKNSLNIKLLNPKDTQIDIYTLLGKKVLSQVINKTDNTINTESLSSGVYIIRLQQDQKIISKKLIKK</sequence>
<keyword evidence="2" id="KW-0540">Nuclease</keyword>
<dbReference type="CDD" id="cd00063">
    <property type="entry name" value="FN3"/>
    <property type="match status" value="1"/>
</dbReference>
<dbReference type="PROSITE" id="PS50853">
    <property type="entry name" value="FN3"/>
    <property type="match status" value="1"/>
</dbReference>
<dbReference type="Pfam" id="PF00041">
    <property type="entry name" value="fn3"/>
    <property type="match status" value="1"/>
</dbReference>
<dbReference type="InterPro" id="IPR003961">
    <property type="entry name" value="FN3_dom"/>
</dbReference>
<dbReference type="Pfam" id="PF18962">
    <property type="entry name" value="Por_Secre_tail"/>
    <property type="match status" value="1"/>
</dbReference>
<dbReference type="SUPFAM" id="SSF49265">
    <property type="entry name" value="Fibronectin type III"/>
    <property type="match status" value="1"/>
</dbReference>
<feature type="domain" description="Fibronectin type-III" evidence="6">
    <location>
        <begin position="293"/>
        <end position="379"/>
    </location>
</feature>
<evidence type="ECO:0000313" key="8">
    <source>
        <dbReference type="Proteomes" id="UP000323720"/>
    </source>
</evidence>
<name>A0A5D0R912_9FLAO</name>
<accession>A0A5D0R912</accession>
<dbReference type="InterPro" id="IPR007346">
    <property type="entry name" value="Endonuclease-I"/>
</dbReference>
<dbReference type="Proteomes" id="UP000323720">
    <property type="component" value="Unassembled WGS sequence"/>
</dbReference>
<evidence type="ECO:0000259" key="6">
    <source>
        <dbReference type="PROSITE" id="PS50853"/>
    </source>
</evidence>
<gene>
    <name evidence="7" type="ORF">ES674_10810</name>
</gene>
<dbReference type="Pfam" id="PF04231">
    <property type="entry name" value="Endonuclease_1"/>
    <property type="match status" value="1"/>
</dbReference>
<keyword evidence="3 5" id="KW-0732">Signal</keyword>
<evidence type="ECO:0000256" key="1">
    <source>
        <dbReference type="ARBA" id="ARBA00006429"/>
    </source>
</evidence>